<dbReference type="Proteomes" id="UP001178461">
    <property type="component" value="Chromosome 16"/>
</dbReference>
<reference evidence="2" key="1">
    <citation type="submission" date="2022-12" db="EMBL/GenBank/DDBJ databases">
        <authorList>
            <person name="Alioto T."/>
            <person name="Alioto T."/>
            <person name="Gomez Garrido J."/>
        </authorList>
    </citation>
    <scope>NUCLEOTIDE SEQUENCE</scope>
</reference>
<organism evidence="2 3">
    <name type="scientific">Podarcis lilfordi</name>
    <name type="common">Lilford's wall lizard</name>
    <dbReference type="NCBI Taxonomy" id="74358"/>
    <lineage>
        <taxon>Eukaryota</taxon>
        <taxon>Metazoa</taxon>
        <taxon>Chordata</taxon>
        <taxon>Craniata</taxon>
        <taxon>Vertebrata</taxon>
        <taxon>Euteleostomi</taxon>
        <taxon>Lepidosauria</taxon>
        <taxon>Squamata</taxon>
        <taxon>Bifurcata</taxon>
        <taxon>Unidentata</taxon>
        <taxon>Episquamata</taxon>
        <taxon>Laterata</taxon>
        <taxon>Lacertibaenia</taxon>
        <taxon>Lacertidae</taxon>
        <taxon>Podarcis</taxon>
    </lineage>
</organism>
<dbReference type="AlphaFoldDB" id="A0AA35PTE4"/>
<gene>
    <name evidence="2" type="ORF">PODLI_1B004631</name>
</gene>
<proteinExistence type="predicted"/>
<protein>
    <submittedName>
        <fullName evidence="2">Protein tyrosine phosphatase non-receptor type 23</fullName>
    </submittedName>
</protein>
<keyword evidence="3" id="KW-1185">Reference proteome</keyword>
<evidence type="ECO:0000313" key="3">
    <source>
        <dbReference type="Proteomes" id="UP001178461"/>
    </source>
</evidence>
<name>A0AA35PTE4_9SAUR</name>
<feature type="region of interest" description="Disordered" evidence="1">
    <location>
        <begin position="11"/>
        <end position="35"/>
    </location>
</feature>
<evidence type="ECO:0000256" key="1">
    <source>
        <dbReference type="SAM" id="MobiDB-lite"/>
    </source>
</evidence>
<accession>A0AA35PTE4</accession>
<feature type="non-terminal residue" evidence="2">
    <location>
        <position position="1"/>
    </location>
</feature>
<dbReference type="EMBL" id="OX395143">
    <property type="protein sequence ID" value="CAI5797243.1"/>
    <property type="molecule type" value="Genomic_DNA"/>
</dbReference>
<evidence type="ECO:0000313" key="2">
    <source>
        <dbReference type="EMBL" id="CAI5797243.1"/>
    </source>
</evidence>
<sequence>PKQALLPVPCQRPLAPSRPMGMACHKPQPSHSQASVSCIRGRLCLSELSAG</sequence>